<evidence type="ECO:0000313" key="10">
    <source>
        <dbReference type="Proteomes" id="UP000016412"/>
    </source>
</evidence>
<organism evidence="8 10">
    <name type="scientific">Treponema socranskii subsp. socranskii VPI DR56BR1116 = ATCC 35536</name>
    <dbReference type="NCBI Taxonomy" id="1125725"/>
    <lineage>
        <taxon>Bacteria</taxon>
        <taxon>Pseudomonadati</taxon>
        <taxon>Spirochaetota</taxon>
        <taxon>Spirochaetia</taxon>
        <taxon>Spirochaetales</taxon>
        <taxon>Treponemataceae</taxon>
        <taxon>Treponema</taxon>
    </lineage>
</organism>
<feature type="transmembrane region" description="Helical" evidence="6">
    <location>
        <begin position="382"/>
        <end position="404"/>
    </location>
</feature>
<dbReference type="eggNOG" id="COG1757">
    <property type="taxonomic scope" value="Bacteria"/>
</dbReference>
<dbReference type="GO" id="GO:0005886">
    <property type="term" value="C:plasma membrane"/>
    <property type="evidence" value="ECO:0007669"/>
    <property type="project" value="UniProtKB-SubCell"/>
</dbReference>
<evidence type="ECO:0000256" key="4">
    <source>
        <dbReference type="ARBA" id="ARBA00022989"/>
    </source>
</evidence>
<dbReference type="InterPro" id="IPR018461">
    <property type="entry name" value="Na/H_Antiport_NhaC-like_C"/>
</dbReference>
<dbReference type="EMBL" id="AUZJ01000039">
    <property type="protein sequence ID" value="ERF60569.1"/>
    <property type="molecule type" value="Genomic_DNA"/>
</dbReference>
<feature type="transmembrane region" description="Helical" evidence="6">
    <location>
        <begin position="190"/>
        <end position="209"/>
    </location>
</feature>
<feature type="transmembrane region" description="Helical" evidence="6">
    <location>
        <begin position="266"/>
        <end position="282"/>
    </location>
</feature>
<keyword evidence="2" id="KW-1003">Cell membrane</keyword>
<evidence type="ECO:0000313" key="11">
    <source>
        <dbReference type="Proteomes" id="UP000016646"/>
    </source>
</evidence>
<keyword evidence="5 6" id="KW-0472">Membrane</keyword>
<dbReference type="Pfam" id="PF03553">
    <property type="entry name" value="Na_H_antiporter"/>
    <property type="match status" value="1"/>
</dbReference>
<dbReference type="Proteomes" id="UP000016412">
    <property type="component" value="Unassembled WGS sequence"/>
</dbReference>
<feature type="transmembrane region" description="Helical" evidence="6">
    <location>
        <begin position="344"/>
        <end position="370"/>
    </location>
</feature>
<feature type="domain" description="Na+/H+ antiporter NhaC-like C-terminal" evidence="7">
    <location>
        <begin position="156"/>
        <end position="443"/>
    </location>
</feature>
<dbReference type="PANTHER" id="PTHR43478:SF1">
    <property type="entry name" value="NA+_H+ ANTIPORTER NHAC-LIKE C-TERMINAL DOMAIN-CONTAINING PROTEIN"/>
    <property type="match status" value="1"/>
</dbReference>
<dbReference type="PATRIC" id="fig|1125725.3.peg.1414"/>
<evidence type="ECO:0000256" key="2">
    <source>
        <dbReference type="ARBA" id="ARBA00022475"/>
    </source>
</evidence>
<dbReference type="AlphaFoldDB" id="U2LJL4"/>
<evidence type="ECO:0000259" key="7">
    <source>
        <dbReference type="Pfam" id="PF03553"/>
    </source>
</evidence>
<feature type="transmembrane region" description="Helical" evidence="6">
    <location>
        <begin position="303"/>
        <end position="324"/>
    </location>
</feature>
<reference evidence="10 11" key="1">
    <citation type="submission" date="2013-08" db="EMBL/GenBank/DDBJ databases">
        <authorList>
            <person name="Durkin A.S."/>
            <person name="Haft D.R."/>
            <person name="McCorrison J."/>
            <person name="Torralba M."/>
            <person name="Gillis M."/>
            <person name="Haft D.H."/>
            <person name="Methe B."/>
            <person name="Sutton G."/>
            <person name="Nelson K.E."/>
        </authorList>
    </citation>
    <scope>NUCLEOTIDE SEQUENCE [LARGE SCALE GENOMIC DNA]</scope>
    <source>
        <strain evidence="9 11">ATCC 35536</strain>
        <strain evidence="8 10">VPI DR56BR1116</strain>
    </source>
</reference>
<feature type="transmembrane region" description="Helical" evidence="6">
    <location>
        <begin position="103"/>
        <end position="122"/>
    </location>
</feature>
<feature type="transmembrane region" description="Helical" evidence="6">
    <location>
        <begin position="143"/>
        <end position="170"/>
    </location>
</feature>
<feature type="transmembrane region" description="Helical" evidence="6">
    <location>
        <begin position="61"/>
        <end position="78"/>
    </location>
</feature>
<keyword evidence="4 6" id="KW-1133">Transmembrane helix</keyword>
<accession>U2LJL4</accession>
<evidence type="ECO:0000256" key="5">
    <source>
        <dbReference type="ARBA" id="ARBA00023136"/>
    </source>
</evidence>
<evidence type="ECO:0000256" key="3">
    <source>
        <dbReference type="ARBA" id="ARBA00022692"/>
    </source>
</evidence>
<feature type="transmembrane region" description="Helical" evidence="6">
    <location>
        <begin position="28"/>
        <end position="49"/>
    </location>
</feature>
<comment type="caution">
    <text evidence="8">The sequence shown here is derived from an EMBL/GenBank/DDBJ whole genome shotgun (WGS) entry which is preliminary data.</text>
</comment>
<dbReference type="PANTHER" id="PTHR43478">
    <property type="entry name" value="NA+/H+ ANTIPORTER-RELATED"/>
    <property type="match status" value="1"/>
</dbReference>
<evidence type="ECO:0000256" key="1">
    <source>
        <dbReference type="ARBA" id="ARBA00004651"/>
    </source>
</evidence>
<comment type="subcellular location">
    <subcellularLocation>
        <location evidence="1">Cell membrane</location>
        <topology evidence="1">Multi-pass membrane protein</topology>
    </subcellularLocation>
</comment>
<dbReference type="OrthoDB" id="9762978at2"/>
<evidence type="ECO:0000313" key="8">
    <source>
        <dbReference type="EMBL" id="ERF60569.1"/>
    </source>
</evidence>
<dbReference type="STRING" id="1125725.HMPREF1325_0983"/>
<gene>
    <name evidence="9" type="ORF">HMPREF0860_2547</name>
    <name evidence="8" type="ORF">HMPREF1325_0983</name>
</gene>
<dbReference type="RefSeq" id="WP_021330440.1">
    <property type="nucleotide sequence ID" value="NZ_AUZJ01000039.1"/>
</dbReference>
<evidence type="ECO:0000313" key="9">
    <source>
        <dbReference type="EMBL" id="ERK04623.1"/>
    </source>
</evidence>
<feature type="transmembrane region" description="Helical" evidence="6">
    <location>
        <begin position="424"/>
        <end position="444"/>
    </location>
</feature>
<name>U2LJL4_TRESO</name>
<feature type="transmembrane region" description="Helical" evidence="6">
    <location>
        <begin position="243"/>
        <end position="260"/>
    </location>
</feature>
<dbReference type="Proteomes" id="UP000016646">
    <property type="component" value="Unassembled WGS sequence"/>
</dbReference>
<sequence>MQYGIIALIPVVFVFVIAITTKKTLDSLLIGSLIGFIILEKQNFIGAWLDALNTVLKTDSILWVILVTLFFGILLQLIEQSGALSGFSKTIGRYAKTKRSAMLLLWISSLALFIDDYLHNLVIGASMRKVGDEHKIARAKIAYLTNSTAGTFSSLIPISTWAVFYSGLIASQNLSVDGNAMAGYIKTIPFQFYPIIAITISLLVALRIIPNIGPMKKHEANAEKGIFSDTQQSETETGQASSPVWFFVIPVAVLIAVTIITGIDVLKGIIGALIAAIALYSVTKKISIKDFMDIALEGMKNMLPIACILAMSFVLVEANTQLGLAEYIIDLVRPFMSGKMLPVVVFLTAAAFAYFTGMFWDMAAVMLPIAIPLALQVGANPYLVAAAVFSAAAWGSQICMYGDAVIVDSGACEISPAETSFASLPYGIIGIIVSAILYTVFGLIA</sequence>
<evidence type="ECO:0000256" key="6">
    <source>
        <dbReference type="SAM" id="Phobius"/>
    </source>
</evidence>
<protein>
    <submittedName>
        <fullName evidence="8">Na+/H+ antiporter family protein</fullName>
    </submittedName>
</protein>
<proteinExistence type="predicted"/>
<keyword evidence="11" id="KW-1185">Reference proteome</keyword>
<keyword evidence="3 6" id="KW-0812">Transmembrane</keyword>
<dbReference type="EMBL" id="AVQI01000018">
    <property type="protein sequence ID" value="ERK04623.1"/>
    <property type="molecule type" value="Genomic_DNA"/>
</dbReference>